<dbReference type="InterPro" id="IPR017853">
    <property type="entry name" value="GH"/>
</dbReference>
<feature type="chain" id="PRO_5043587649" evidence="1">
    <location>
        <begin position="20"/>
        <end position="494"/>
    </location>
</feature>
<organism evidence="2 3">
    <name type="scientific">Acrasis kona</name>
    <dbReference type="NCBI Taxonomy" id="1008807"/>
    <lineage>
        <taxon>Eukaryota</taxon>
        <taxon>Discoba</taxon>
        <taxon>Heterolobosea</taxon>
        <taxon>Tetramitia</taxon>
        <taxon>Eutetramitia</taxon>
        <taxon>Acrasidae</taxon>
        <taxon>Acrasis</taxon>
    </lineage>
</organism>
<evidence type="ECO:0000256" key="1">
    <source>
        <dbReference type="SAM" id="SignalP"/>
    </source>
</evidence>
<name>A0AAW2YY13_9EUKA</name>
<comment type="caution">
    <text evidence="2">The sequence shown here is derived from an EMBL/GenBank/DDBJ whole genome shotgun (WGS) entry which is preliminary data.</text>
</comment>
<protein>
    <submittedName>
        <fullName evidence="2">Phosphatidylglycerol/phosphatidylinositol transfer protein</fullName>
    </submittedName>
</protein>
<evidence type="ECO:0000313" key="3">
    <source>
        <dbReference type="Proteomes" id="UP001431209"/>
    </source>
</evidence>
<proteinExistence type="predicted"/>
<keyword evidence="1" id="KW-0732">Signal</keyword>
<dbReference type="Proteomes" id="UP001431209">
    <property type="component" value="Unassembled WGS sequence"/>
</dbReference>
<gene>
    <name evidence="2" type="ORF">AKO1_012931</name>
</gene>
<evidence type="ECO:0000313" key="2">
    <source>
        <dbReference type="EMBL" id="KAL0482343.1"/>
    </source>
</evidence>
<reference evidence="2 3" key="1">
    <citation type="submission" date="2024-03" db="EMBL/GenBank/DDBJ databases">
        <title>The Acrasis kona genome and developmental transcriptomes reveal deep origins of eukaryotic multicellular pathways.</title>
        <authorList>
            <person name="Sheikh S."/>
            <person name="Fu C.-J."/>
            <person name="Brown M.W."/>
            <person name="Baldauf S.L."/>
        </authorList>
    </citation>
    <scope>NUCLEOTIDE SEQUENCE [LARGE SCALE GENOMIC DNA]</scope>
    <source>
        <strain evidence="2 3">ATCC MYA-3509</strain>
    </source>
</reference>
<feature type="signal peptide" evidence="1">
    <location>
        <begin position="1"/>
        <end position="19"/>
    </location>
</feature>
<keyword evidence="3" id="KW-1185">Reference proteome</keyword>
<sequence>MNNKLLLVYLSVLVAKLLAESIVVKTKWHEVVIKSKTTATFQIVTNPLVLPTSPIGAQVYKNIKELNAEWSRFAAWYPYPRMSVAELHPPRCDASVNKTSWDFKLLDPQVTNFLDANAGRTSYLSFCTQPAWLFKDTKVDIPKDYTVPTWSYQQGSKLVDESAQQIADYYARMAAWYSHGGFIDECGDLQKSNHHYNIAGFEVFTVEYYTKVYDKVVAKVRRYLPNAEFIGLSLINPRRNYNYINYFLNSSNHDAGIPLDWISYHFYAEPDDSKPVDSWSKQIFEQTDDFLSHVPEFEKIRKSLSPNTKTTINELGVILGGSATQQQPKPIPDAYWNIAAAQYAYCYVKLASLGIDAVGMSQMVGYPSQYPSVSMVNWETGVGNARYFVLKLINKHIGVQNGNRDVTLVQTEQASSLVFVQSFIVAGKSERWVKKTLILNKSSSNLVVEIDGMTGGELEYLDTTTGTYSDAKQIKTKNAIQVGPYFVGVVTYDE</sequence>
<dbReference type="SUPFAM" id="SSF51445">
    <property type="entry name" value="(Trans)glycosidases"/>
    <property type="match status" value="1"/>
</dbReference>
<dbReference type="EMBL" id="JAOPGA020000840">
    <property type="protein sequence ID" value="KAL0482343.1"/>
    <property type="molecule type" value="Genomic_DNA"/>
</dbReference>
<dbReference type="Gene3D" id="3.20.20.80">
    <property type="entry name" value="Glycosidases"/>
    <property type="match status" value="1"/>
</dbReference>
<accession>A0AAW2YY13</accession>
<dbReference type="AlphaFoldDB" id="A0AAW2YY13"/>